<dbReference type="EC" id="1.1.1.22" evidence="3 7"/>
<dbReference type="PIRSF" id="PIRSF500134">
    <property type="entry name" value="UDPglc_DH_bac"/>
    <property type="match status" value="1"/>
</dbReference>
<feature type="binding site" evidence="9">
    <location>
        <begin position="255"/>
        <end position="259"/>
    </location>
    <ligand>
        <name>substrate</name>
    </ligand>
</feature>
<sequence>MRISVFGLGYVGVVTAACLSRDGHTVIGVDNQQVKVDIVNDGKTPVVEDHVGELIAAGVASGRLKATTDALEAVRESDMSLVCVGTPSRRNGSLDTDAVVRVCEEIGAAIARKNAPHKVVIRSTVLPGTMRGVVIPALREKAGHVEGLTIGNNPEFLREASAVYDYDNPPKIVVGAETPEGAREIAEIYKHIEAPSFLTSVDTAELVKYADNAWHAVKVAFGNEIGNIAKAVGVDSHEVMSIFCSDEKLNISPRYLMPGFAFGGSCLPKDVRALTYKGRDLDLELPLLNSVIRSNEEQIARAFETIMSYGKRKISVFGISFKAGTDDLRESPQVELVEKLLGKGMDIRIYDRFVNFARLYGANRDYILNRIPHISSLLIDDFDAVLAHGDVVIIGNNAPEFEVLPDRVGPRQRIYDLVRLKGIEIAREGYEGVNW</sequence>
<dbReference type="UniPathway" id="UPA00038">
    <property type="reaction ID" value="UER00491"/>
</dbReference>
<dbReference type="GO" id="GO:0051287">
    <property type="term" value="F:NAD binding"/>
    <property type="evidence" value="ECO:0007669"/>
    <property type="project" value="InterPro"/>
</dbReference>
<evidence type="ECO:0000256" key="10">
    <source>
        <dbReference type="PIRSR" id="PIRSR500134-3"/>
    </source>
</evidence>
<evidence type="ECO:0000256" key="4">
    <source>
        <dbReference type="ARBA" id="ARBA00023002"/>
    </source>
</evidence>
<dbReference type="EMBL" id="WUMV01000008">
    <property type="protein sequence ID" value="MXN66624.1"/>
    <property type="molecule type" value="Genomic_DNA"/>
</dbReference>
<dbReference type="GO" id="GO:0000271">
    <property type="term" value="P:polysaccharide biosynthetic process"/>
    <property type="evidence" value="ECO:0007669"/>
    <property type="project" value="InterPro"/>
</dbReference>
<evidence type="ECO:0000256" key="7">
    <source>
        <dbReference type="PIRNR" id="PIRNR000124"/>
    </source>
</evidence>
<gene>
    <name evidence="12" type="ORF">GR183_17035</name>
</gene>
<comment type="catalytic activity">
    <reaction evidence="6 7">
        <text>UDP-alpha-D-glucose + 2 NAD(+) + H2O = UDP-alpha-D-glucuronate + 2 NADH + 3 H(+)</text>
        <dbReference type="Rhea" id="RHEA:23596"/>
        <dbReference type="ChEBI" id="CHEBI:15377"/>
        <dbReference type="ChEBI" id="CHEBI:15378"/>
        <dbReference type="ChEBI" id="CHEBI:57540"/>
        <dbReference type="ChEBI" id="CHEBI:57945"/>
        <dbReference type="ChEBI" id="CHEBI:58052"/>
        <dbReference type="ChEBI" id="CHEBI:58885"/>
        <dbReference type="EC" id="1.1.1.22"/>
    </reaction>
</comment>
<feature type="binding site" evidence="10">
    <location>
        <position position="30"/>
    </location>
    <ligand>
        <name>NAD(+)</name>
        <dbReference type="ChEBI" id="CHEBI:57540"/>
    </ligand>
</feature>
<dbReference type="SUPFAM" id="SSF52413">
    <property type="entry name" value="UDP-glucose/GDP-mannose dehydrogenase C-terminal domain"/>
    <property type="match status" value="1"/>
</dbReference>
<dbReference type="Proteomes" id="UP000433101">
    <property type="component" value="Unassembled WGS sequence"/>
</dbReference>
<dbReference type="Pfam" id="PF03720">
    <property type="entry name" value="UDPG_MGDP_dh_C"/>
    <property type="match status" value="1"/>
</dbReference>
<dbReference type="InterPro" id="IPR036220">
    <property type="entry name" value="UDP-Glc/GDP-Man_DH_C_sf"/>
</dbReference>
<feature type="binding site" evidence="9">
    <location>
        <position position="208"/>
    </location>
    <ligand>
        <name>substrate</name>
    </ligand>
</feature>
<evidence type="ECO:0000256" key="6">
    <source>
        <dbReference type="ARBA" id="ARBA00047473"/>
    </source>
</evidence>
<feature type="binding site" evidence="10">
    <location>
        <position position="269"/>
    </location>
    <ligand>
        <name>NAD(+)</name>
        <dbReference type="ChEBI" id="CHEBI:57540"/>
    </ligand>
</feature>
<accession>A0A7X3LWW9</accession>
<evidence type="ECO:0000256" key="9">
    <source>
        <dbReference type="PIRSR" id="PIRSR500134-2"/>
    </source>
</evidence>
<dbReference type="Gene3D" id="1.20.5.170">
    <property type="match status" value="1"/>
</dbReference>
<feature type="domain" description="UDP-glucose/GDP-mannose dehydrogenase C-terminal" evidence="11">
    <location>
        <begin position="315"/>
        <end position="423"/>
    </location>
</feature>
<keyword evidence="5 7" id="KW-0520">NAD</keyword>
<evidence type="ECO:0000313" key="12">
    <source>
        <dbReference type="EMBL" id="MXN66624.1"/>
    </source>
</evidence>
<dbReference type="InterPro" id="IPR014026">
    <property type="entry name" value="UDP-Glc/GDP-Man_DH_dimer"/>
</dbReference>
<dbReference type="PANTHER" id="PTHR43750:SF1">
    <property type="entry name" value="GDP-MANNOSE 6-DEHYDROGENASE"/>
    <property type="match status" value="1"/>
</dbReference>
<dbReference type="GO" id="GO:0003979">
    <property type="term" value="F:UDP-glucose 6-dehydrogenase activity"/>
    <property type="evidence" value="ECO:0007669"/>
    <property type="project" value="UniProtKB-EC"/>
</dbReference>
<evidence type="ECO:0000256" key="5">
    <source>
        <dbReference type="ARBA" id="ARBA00023027"/>
    </source>
</evidence>
<dbReference type="InterPro" id="IPR014027">
    <property type="entry name" value="UDP-Glc/GDP-Man_DH_C"/>
</dbReference>
<feature type="binding site" evidence="9">
    <location>
        <begin position="156"/>
        <end position="159"/>
    </location>
    <ligand>
        <name>substrate</name>
    </ligand>
</feature>
<dbReference type="Pfam" id="PF00984">
    <property type="entry name" value="UDPG_MGDP_dh"/>
    <property type="match status" value="1"/>
</dbReference>
<dbReference type="Pfam" id="PF03721">
    <property type="entry name" value="UDPG_MGDP_dh_N"/>
    <property type="match status" value="1"/>
</dbReference>
<dbReference type="AlphaFoldDB" id="A0A7X3LWW9"/>
<dbReference type="Gene3D" id="3.40.50.720">
    <property type="entry name" value="NAD(P)-binding Rossmann-like Domain"/>
    <property type="match status" value="2"/>
</dbReference>
<comment type="similarity">
    <text evidence="2 7">Belongs to the UDP-glucose/GDP-mannose dehydrogenase family.</text>
</comment>
<dbReference type="NCBIfam" id="TIGR03026">
    <property type="entry name" value="NDP-sugDHase"/>
    <property type="match status" value="1"/>
</dbReference>
<feature type="binding site" evidence="10">
    <location>
        <position position="124"/>
    </location>
    <ligand>
        <name>NAD(+)</name>
        <dbReference type="ChEBI" id="CHEBI:57540"/>
    </ligand>
</feature>
<evidence type="ECO:0000256" key="2">
    <source>
        <dbReference type="ARBA" id="ARBA00006601"/>
    </source>
</evidence>
<feature type="binding site" evidence="9">
    <location>
        <position position="322"/>
    </location>
    <ligand>
        <name>substrate</name>
    </ligand>
</feature>
<dbReference type="InterPro" id="IPR008927">
    <property type="entry name" value="6-PGluconate_DH-like_C_sf"/>
</dbReference>
<dbReference type="InterPro" id="IPR028357">
    <property type="entry name" value="UDPglc_DH_bac"/>
</dbReference>
<feature type="binding site" evidence="10">
    <location>
        <position position="35"/>
    </location>
    <ligand>
        <name>NAD(+)</name>
        <dbReference type="ChEBI" id="CHEBI:57540"/>
    </ligand>
</feature>
<evidence type="ECO:0000256" key="8">
    <source>
        <dbReference type="PIRSR" id="PIRSR500134-1"/>
    </source>
</evidence>
<dbReference type="PANTHER" id="PTHR43750">
    <property type="entry name" value="UDP-GLUCOSE 6-DEHYDROGENASE TUAD"/>
    <property type="match status" value="1"/>
</dbReference>
<feature type="active site" description="Nucleophile" evidence="8">
    <location>
        <position position="266"/>
    </location>
</feature>
<dbReference type="GO" id="GO:0006065">
    <property type="term" value="P:UDP-glucuronate biosynthetic process"/>
    <property type="evidence" value="ECO:0007669"/>
    <property type="project" value="UniProtKB-UniPathway"/>
</dbReference>
<dbReference type="PROSITE" id="PS51257">
    <property type="entry name" value="PROKAR_LIPOPROTEIN"/>
    <property type="match status" value="1"/>
</dbReference>
<dbReference type="RefSeq" id="WP_160776874.1">
    <property type="nucleotide sequence ID" value="NZ_WUMV01000008.1"/>
</dbReference>
<evidence type="ECO:0000259" key="11">
    <source>
        <dbReference type="SMART" id="SM00984"/>
    </source>
</evidence>
<dbReference type="SMART" id="SM00984">
    <property type="entry name" value="UDPG_MGDP_dh_C"/>
    <property type="match status" value="1"/>
</dbReference>
<proteinExistence type="inferred from homology"/>
<comment type="caution">
    <text evidence="12">The sequence shown here is derived from an EMBL/GenBank/DDBJ whole genome shotgun (WGS) entry which is preliminary data.</text>
</comment>
<feature type="binding site" evidence="10">
    <location>
        <position position="329"/>
    </location>
    <ligand>
        <name>NAD(+)</name>
        <dbReference type="ChEBI" id="CHEBI:57540"/>
    </ligand>
</feature>
<dbReference type="InterPro" id="IPR001732">
    <property type="entry name" value="UDP-Glc/GDP-Man_DH_N"/>
</dbReference>
<evidence type="ECO:0000313" key="13">
    <source>
        <dbReference type="Proteomes" id="UP000433101"/>
    </source>
</evidence>
<dbReference type="PIRSF" id="PIRSF000124">
    <property type="entry name" value="UDPglc_GDPman_dh"/>
    <property type="match status" value="1"/>
</dbReference>
<feature type="binding site" evidence="10">
    <location>
        <position position="86"/>
    </location>
    <ligand>
        <name>NAD(+)</name>
        <dbReference type="ChEBI" id="CHEBI:57540"/>
    </ligand>
</feature>
<reference evidence="12 13" key="1">
    <citation type="submission" date="2019-12" db="EMBL/GenBank/DDBJ databases">
        <authorList>
            <person name="Li M."/>
        </authorList>
    </citation>
    <scope>NUCLEOTIDE SEQUENCE [LARGE SCALE GENOMIC DNA]</scope>
    <source>
        <strain evidence="12 13">GBMRC 2046</strain>
    </source>
</reference>
<feature type="binding site" evidence="9">
    <location>
        <position position="263"/>
    </location>
    <ligand>
        <name>substrate</name>
    </ligand>
</feature>
<evidence type="ECO:0000256" key="1">
    <source>
        <dbReference type="ARBA" id="ARBA00004701"/>
    </source>
</evidence>
<dbReference type="SUPFAM" id="SSF48179">
    <property type="entry name" value="6-phosphogluconate dehydrogenase C-terminal domain-like"/>
    <property type="match status" value="1"/>
</dbReference>
<keyword evidence="13" id="KW-1185">Reference proteome</keyword>
<name>A0A7X3LWW9_9HYPH</name>
<comment type="pathway">
    <text evidence="1">Nucleotide-sugar biosynthesis; UDP-alpha-D-glucuronate biosynthesis; UDP-alpha-D-glucuronate from UDP-alpha-D-glucose: step 1/1.</text>
</comment>
<evidence type="ECO:0000256" key="3">
    <source>
        <dbReference type="ARBA" id="ARBA00012954"/>
    </source>
</evidence>
<dbReference type="InterPro" id="IPR017476">
    <property type="entry name" value="UDP-Glc/GDP-Man"/>
</dbReference>
<organism evidence="12 13">
    <name type="scientific">Stappia sediminis</name>
    <dbReference type="NCBI Taxonomy" id="2692190"/>
    <lineage>
        <taxon>Bacteria</taxon>
        <taxon>Pseudomonadati</taxon>
        <taxon>Pseudomonadota</taxon>
        <taxon>Alphaproteobacteria</taxon>
        <taxon>Hyphomicrobiales</taxon>
        <taxon>Stappiaceae</taxon>
        <taxon>Stappia</taxon>
    </lineage>
</organism>
<dbReference type="InterPro" id="IPR036291">
    <property type="entry name" value="NAD(P)-bd_dom_sf"/>
</dbReference>
<keyword evidence="4 7" id="KW-0560">Oxidoreductase</keyword>
<protein>
    <recommendedName>
        <fullName evidence="3 7">UDP-glucose 6-dehydrogenase</fullName>
        <ecNumber evidence="3 7">1.1.1.22</ecNumber>
    </recommendedName>
</protein>
<feature type="binding site" evidence="10">
    <location>
        <position position="159"/>
    </location>
    <ligand>
        <name>NAD(+)</name>
        <dbReference type="ChEBI" id="CHEBI:57540"/>
    </ligand>
</feature>
<dbReference type="SUPFAM" id="SSF51735">
    <property type="entry name" value="NAD(P)-binding Rossmann-fold domains"/>
    <property type="match status" value="1"/>
</dbReference>